<dbReference type="Pfam" id="PF20391">
    <property type="entry name" value="DUF6686"/>
    <property type="match status" value="1"/>
</dbReference>
<dbReference type="STRING" id="947013.SAMN04488109_0660"/>
<dbReference type="Proteomes" id="UP000184212">
    <property type="component" value="Unassembled WGS sequence"/>
</dbReference>
<dbReference type="AlphaFoldDB" id="A0A1M5KI63"/>
<dbReference type="OrthoDB" id="958244at2"/>
<proteinExistence type="predicted"/>
<evidence type="ECO:0000313" key="2">
    <source>
        <dbReference type="Proteomes" id="UP000184212"/>
    </source>
</evidence>
<dbReference type="InterPro" id="IPR046508">
    <property type="entry name" value="DUF6686"/>
</dbReference>
<dbReference type="EMBL" id="FQWQ01000001">
    <property type="protein sequence ID" value="SHG52457.1"/>
    <property type="molecule type" value="Genomic_DNA"/>
</dbReference>
<keyword evidence="2" id="KW-1185">Reference proteome</keyword>
<gene>
    <name evidence="1" type="ORF">SAMN04488109_0660</name>
</gene>
<protein>
    <submittedName>
        <fullName evidence="1">Uncharacterized protein</fullName>
    </submittedName>
</protein>
<evidence type="ECO:0000313" key="1">
    <source>
        <dbReference type="EMBL" id="SHG52457.1"/>
    </source>
</evidence>
<accession>A0A1M5KI63</accession>
<dbReference type="RefSeq" id="WP_073131041.1">
    <property type="nucleotide sequence ID" value="NZ_FQWQ01000001.1"/>
</dbReference>
<reference evidence="1 2" key="1">
    <citation type="submission" date="2016-11" db="EMBL/GenBank/DDBJ databases">
        <authorList>
            <person name="Jaros S."/>
            <person name="Januszkiewicz K."/>
            <person name="Wedrychowicz H."/>
        </authorList>
    </citation>
    <scope>NUCLEOTIDE SEQUENCE [LARGE SCALE GENOMIC DNA]</scope>
    <source>
        <strain evidence="1 2">DSM 24574</strain>
    </source>
</reference>
<organism evidence="1 2">
    <name type="scientific">Chryseolinea serpens</name>
    <dbReference type="NCBI Taxonomy" id="947013"/>
    <lineage>
        <taxon>Bacteria</taxon>
        <taxon>Pseudomonadati</taxon>
        <taxon>Bacteroidota</taxon>
        <taxon>Cytophagia</taxon>
        <taxon>Cytophagales</taxon>
        <taxon>Fulvivirgaceae</taxon>
        <taxon>Chryseolinea</taxon>
    </lineage>
</organism>
<sequence>MHSESDREILAESAHGFVSRCPCCLEYNVAFKTVLLVFDEDAMLRFFEWVLSYRHSLENFHAFPHGRHHIYSSPHSNLFLVYSDQELDDLSVMFAEVQILLEARKLVGG</sequence>
<name>A0A1M5KI63_9BACT</name>